<dbReference type="EMBL" id="JBGMDY010000009">
    <property type="protein sequence ID" value="KAL2323299.1"/>
    <property type="molecule type" value="Genomic_DNA"/>
</dbReference>
<dbReference type="AlphaFoldDB" id="A0ABD1LIF4"/>
<keyword evidence="2" id="KW-1185">Reference proteome</keyword>
<proteinExistence type="predicted"/>
<protein>
    <submittedName>
        <fullName evidence="1">Uncharacterized protein</fullName>
    </submittedName>
</protein>
<name>A0ABD1LIF4_9FABA</name>
<organism evidence="1 2">
    <name type="scientific">Flemingia macrophylla</name>
    <dbReference type="NCBI Taxonomy" id="520843"/>
    <lineage>
        <taxon>Eukaryota</taxon>
        <taxon>Viridiplantae</taxon>
        <taxon>Streptophyta</taxon>
        <taxon>Embryophyta</taxon>
        <taxon>Tracheophyta</taxon>
        <taxon>Spermatophyta</taxon>
        <taxon>Magnoliopsida</taxon>
        <taxon>eudicotyledons</taxon>
        <taxon>Gunneridae</taxon>
        <taxon>Pentapetalae</taxon>
        <taxon>rosids</taxon>
        <taxon>fabids</taxon>
        <taxon>Fabales</taxon>
        <taxon>Fabaceae</taxon>
        <taxon>Papilionoideae</taxon>
        <taxon>50 kb inversion clade</taxon>
        <taxon>NPAAA clade</taxon>
        <taxon>indigoferoid/millettioid clade</taxon>
        <taxon>Phaseoleae</taxon>
        <taxon>Flemingia</taxon>
    </lineage>
</organism>
<comment type="caution">
    <text evidence="1">The sequence shown here is derived from an EMBL/GenBank/DDBJ whole genome shotgun (WGS) entry which is preliminary data.</text>
</comment>
<dbReference type="Proteomes" id="UP001603857">
    <property type="component" value="Unassembled WGS sequence"/>
</dbReference>
<sequence>MRCLSIFSFGFWECSHPLCRSFSGSGGGDKNCPELNRKRRRFPWLKKGR</sequence>
<gene>
    <name evidence="1" type="ORF">Fmac_027678</name>
</gene>
<evidence type="ECO:0000313" key="2">
    <source>
        <dbReference type="Proteomes" id="UP001603857"/>
    </source>
</evidence>
<reference evidence="1 2" key="1">
    <citation type="submission" date="2024-08" db="EMBL/GenBank/DDBJ databases">
        <title>Insights into the chromosomal genome structure of Flemingia macrophylla.</title>
        <authorList>
            <person name="Ding Y."/>
            <person name="Zhao Y."/>
            <person name="Bi W."/>
            <person name="Wu M."/>
            <person name="Zhao G."/>
            <person name="Gong Y."/>
            <person name="Li W."/>
            <person name="Zhang P."/>
        </authorList>
    </citation>
    <scope>NUCLEOTIDE SEQUENCE [LARGE SCALE GENOMIC DNA]</scope>
    <source>
        <strain evidence="1">DYQJB</strain>
        <tissue evidence="1">Leaf</tissue>
    </source>
</reference>
<evidence type="ECO:0000313" key="1">
    <source>
        <dbReference type="EMBL" id="KAL2323299.1"/>
    </source>
</evidence>
<accession>A0ABD1LIF4</accession>